<dbReference type="RefSeq" id="XP_018035415.1">
    <property type="nucleotide sequence ID" value="XM_018180270.1"/>
</dbReference>
<proteinExistence type="predicted"/>
<accession>A0A177CE88</accession>
<dbReference type="EMBL" id="KV441553">
    <property type="protein sequence ID" value="OAG05050.1"/>
    <property type="molecule type" value="Genomic_DNA"/>
</dbReference>
<evidence type="ECO:0000313" key="2">
    <source>
        <dbReference type="Proteomes" id="UP000077069"/>
    </source>
</evidence>
<gene>
    <name evidence="1" type="ORF">CC84DRAFT_1177162</name>
</gene>
<name>A0A177CE88_9PLEO</name>
<dbReference type="OrthoDB" id="5213630at2759"/>
<protein>
    <submittedName>
        <fullName evidence="1">Uncharacterized protein</fullName>
    </submittedName>
</protein>
<dbReference type="InParanoid" id="A0A177CE88"/>
<organism evidence="1 2">
    <name type="scientific">Paraphaeosphaeria sporulosa</name>
    <dbReference type="NCBI Taxonomy" id="1460663"/>
    <lineage>
        <taxon>Eukaryota</taxon>
        <taxon>Fungi</taxon>
        <taxon>Dikarya</taxon>
        <taxon>Ascomycota</taxon>
        <taxon>Pezizomycotina</taxon>
        <taxon>Dothideomycetes</taxon>
        <taxon>Pleosporomycetidae</taxon>
        <taxon>Pleosporales</taxon>
        <taxon>Massarineae</taxon>
        <taxon>Didymosphaeriaceae</taxon>
        <taxon>Paraphaeosphaeria</taxon>
    </lineage>
</organism>
<dbReference type="GeneID" id="28763756"/>
<reference evidence="1 2" key="1">
    <citation type="submission" date="2016-05" db="EMBL/GenBank/DDBJ databases">
        <title>Comparative analysis of secretome profiles of manganese(II)-oxidizing ascomycete fungi.</title>
        <authorList>
            <consortium name="DOE Joint Genome Institute"/>
            <person name="Zeiner C.A."/>
            <person name="Purvine S.O."/>
            <person name="Zink E.M."/>
            <person name="Wu S."/>
            <person name="Pasa-Tolic L."/>
            <person name="Chaput D.L."/>
            <person name="Haridas S."/>
            <person name="Grigoriev I.V."/>
            <person name="Santelli C.M."/>
            <person name="Hansel C.M."/>
        </authorList>
    </citation>
    <scope>NUCLEOTIDE SEQUENCE [LARGE SCALE GENOMIC DNA]</scope>
    <source>
        <strain evidence="1 2">AP3s5-JAC2a</strain>
    </source>
</reference>
<keyword evidence="2" id="KW-1185">Reference proteome</keyword>
<sequence>MVNQTLLRHGAQAGLQAGRYRQLSAGCPSCTKTAKVVSFVDQYRNEQSLDERSRTKFDMMRKRHFIRGWASFIMFERCFWPPNSWLRTADSDAVHHIERVLSETEIERHHGVQTRATHDWRALTAYLLSEATPQDIQDKSMGAIASKAASEVISLLHP</sequence>
<dbReference type="AlphaFoldDB" id="A0A177CE88"/>
<evidence type="ECO:0000313" key="1">
    <source>
        <dbReference type="EMBL" id="OAG05050.1"/>
    </source>
</evidence>
<dbReference type="Proteomes" id="UP000077069">
    <property type="component" value="Unassembled WGS sequence"/>
</dbReference>